<dbReference type="Proteomes" id="UP000186156">
    <property type="component" value="Unassembled WGS sequence"/>
</dbReference>
<evidence type="ECO:0000256" key="4">
    <source>
        <dbReference type="ARBA" id="ARBA00022755"/>
    </source>
</evidence>
<dbReference type="RefSeq" id="WP_076348546.1">
    <property type="nucleotide sequence ID" value="NZ_FTOO01000011.1"/>
</dbReference>
<dbReference type="InterPro" id="IPR003850">
    <property type="entry name" value="PurS"/>
</dbReference>
<dbReference type="GO" id="GO:0005524">
    <property type="term" value="F:ATP binding"/>
    <property type="evidence" value="ECO:0007669"/>
    <property type="project" value="UniProtKB-UniRule"/>
</dbReference>
<dbReference type="GO" id="GO:0006189">
    <property type="term" value="P:'de novo' IMP biosynthetic process"/>
    <property type="evidence" value="ECO:0007669"/>
    <property type="project" value="UniProtKB-UniRule"/>
</dbReference>
<dbReference type="GO" id="GO:0005737">
    <property type="term" value="C:cytoplasm"/>
    <property type="evidence" value="ECO:0007669"/>
    <property type="project" value="UniProtKB-SubCell"/>
</dbReference>
<comment type="function">
    <text evidence="6">Part of the phosphoribosylformylglycinamidine synthase complex involved in the purines biosynthetic pathway. Catalyzes the ATP-dependent conversion of formylglycinamide ribonucleotide (FGAR) and glutamine to yield formylglycinamidine ribonucleotide (FGAM) and glutamate. The FGAM synthase complex is composed of three subunits. PurQ produces an ammonia molecule by converting glutamine to glutamate. PurL transfers the ammonia molecule to FGAR to form FGAM in an ATP-dependent manner. PurS interacts with PurQ and PurL and is thought to assist in the transfer of the ammonia molecule from PurQ to PurL.</text>
</comment>
<organism evidence="7 8">
    <name type="scientific">Alicyclobacillus vulcanalis</name>
    <dbReference type="NCBI Taxonomy" id="252246"/>
    <lineage>
        <taxon>Bacteria</taxon>
        <taxon>Bacillati</taxon>
        <taxon>Bacillota</taxon>
        <taxon>Bacilli</taxon>
        <taxon>Bacillales</taxon>
        <taxon>Alicyclobacillaceae</taxon>
        <taxon>Alicyclobacillus</taxon>
    </lineage>
</organism>
<dbReference type="SUPFAM" id="SSF82697">
    <property type="entry name" value="PurS-like"/>
    <property type="match status" value="1"/>
</dbReference>
<evidence type="ECO:0000256" key="6">
    <source>
        <dbReference type="HAMAP-Rule" id="MF_01926"/>
    </source>
</evidence>
<sequence length="86" mass="9645">MKQFDVEVKVWLKPSVFDPQGHAVQGALVSLGFQEMGEVRIGKFIQMTIAAEDEQAAARQVEDMCQKVLANPVMETYAFDVKERGQ</sequence>
<dbReference type="Gene3D" id="3.30.1280.10">
    <property type="entry name" value="Phosphoribosylformylglycinamidine synthase subunit PurS"/>
    <property type="match status" value="1"/>
</dbReference>
<comment type="subunit">
    <text evidence="6">Part of the FGAM synthase complex composed of 1 PurL, 1 PurQ and 2 PurS subunits.</text>
</comment>
<evidence type="ECO:0000256" key="5">
    <source>
        <dbReference type="ARBA" id="ARBA00022840"/>
    </source>
</evidence>
<comment type="similarity">
    <text evidence="6">Belongs to the PurS family.</text>
</comment>
<comment type="subcellular location">
    <subcellularLocation>
        <location evidence="6">Cytoplasm</location>
    </subcellularLocation>
</comment>
<accession>A0A1N7P5X5</accession>
<dbReference type="EC" id="6.3.5.3" evidence="6"/>
<evidence type="ECO:0000256" key="1">
    <source>
        <dbReference type="ARBA" id="ARBA00022490"/>
    </source>
</evidence>
<dbReference type="InterPro" id="IPR036604">
    <property type="entry name" value="PurS-like_sf"/>
</dbReference>
<dbReference type="PANTHER" id="PTHR34696">
    <property type="entry name" value="PHOSPHORIBOSYLFORMYLGLYCINAMIDINE SYNTHASE SUBUNIT PURS"/>
    <property type="match status" value="1"/>
</dbReference>
<keyword evidence="3 6" id="KW-0547">Nucleotide-binding</keyword>
<dbReference type="Pfam" id="PF02700">
    <property type="entry name" value="PurS"/>
    <property type="match status" value="1"/>
</dbReference>
<dbReference type="UniPathway" id="UPA00074">
    <property type="reaction ID" value="UER00128"/>
</dbReference>
<keyword evidence="8" id="KW-1185">Reference proteome</keyword>
<dbReference type="HAMAP" id="MF_01926">
    <property type="entry name" value="PurS"/>
    <property type="match status" value="1"/>
</dbReference>
<dbReference type="GO" id="GO:0004642">
    <property type="term" value="F:phosphoribosylformylglycinamidine synthase activity"/>
    <property type="evidence" value="ECO:0007669"/>
    <property type="project" value="UniProtKB-UniRule"/>
</dbReference>
<dbReference type="NCBIfam" id="TIGR00302">
    <property type="entry name" value="phosphoribosylformylglycinamidine synthase subunit PurS"/>
    <property type="match status" value="1"/>
</dbReference>
<keyword evidence="2 6" id="KW-0436">Ligase</keyword>
<evidence type="ECO:0000313" key="7">
    <source>
        <dbReference type="EMBL" id="SIT05984.1"/>
    </source>
</evidence>
<keyword evidence="4 6" id="KW-0658">Purine biosynthesis</keyword>
<dbReference type="STRING" id="252246.SAMN05421799_11194"/>
<evidence type="ECO:0000256" key="3">
    <source>
        <dbReference type="ARBA" id="ARBA00022741"/>
    </source>
</evidence>
<protein>
    <recommendedName>
        <fullName evidence="6">Phosphoribosylformylglycinamidine synthase subunit PurS</fullName>
        <shortName evidence="6">FGAM synthase</shortName>
        <ecNumber evidence="6">6.3.5.3</ecNumber>
    </recommendedName>
    <alternativeName>
        <fullName evidence="6">Formylglycinamide ribonucleotide amidotransferase subunit III</fullName>
        <shortName evidence="6">FGAR amidotransferase III</shortName>
        <shortName evidence="6">FGAR-AT III</shortName>
    </alternativeName>
    <alternativeName>
        <fullName evidence="6">Phosphoribosylformylglycinamidine synthase subunit III</fullName>
    </alternativeName>
</protein>
<dbReference type="OrthoDB" id="9799101at2"/>
<keyword evidence="5 6" id="KW-0067">ATP-binding</keyword>
<name>A0A1N7P5X5_9BACL</name>
<comment type="catalytic activity">
    <reaction evidence="6">
        <text>N(2)-formyl-N(1)-(5-phospho-beta-D-ribosyl)glycinamide + L-glutamine + ATP + H2O = 2-formamido-N(1)-(5-O-phospho-beta-D-ribosyl)acetamidine + L-glutamate + ADP + phosphate + H(+)</text>
        <dbReference type="Rhea" id="RHEA:17129"/>
        <dbReference type="ChEBI" id="CHEBI:15377"/>
        <dbReference type="ChEBI" id="CHEBI:15378"/>
        <dbReference type="ChEBI" id="CHEBI:29985"/>
        <dbReference type="ChEBI" id="CHEBI:30616"/>
        <dbReference type="ChEBI" id="CHEBI:43474"/>
        <dbReference type="ChEBI" id="CHEBI:58359"/>
        <dbReference type="ChEBI" id="CHEBI:147286"/>
        <dbReference type="ChEBI" id="CHEBI:147287"/>
        <dbReference type="ChEBI" id="CHEBI:456216"/>
        <dbReference type="EC" id="6.3.5.3"/>
    </reaction>
</comment>
<proteinExistence type="inferred from homology"/>
<keyword evidence="1 6" id="KW-0963">Cytoplasm</keyword>
<dbReference type="NCBIfam" id="NF004630">
    <property type="entry name" value="PRK05974.1"/>
    <property type="match status" value="1"/>
</dbReference>
<reference evidence="8" key="1">
    <citation type="submission" date="2017-01" db="EMBL/GenBank/DDBJ databases">
        <authorList>
            <person name="Varghese N."/>
            <person name="Submissions S."/>
        </authorList>
    </citation>
    <scope>NUCLEOTIDE SEQUENCE [LARGE SCALE GENOMIC DNA]</scope>
    <source>
        <strain evidence="8">DSM 16176</strain>
    </source>
</reference>
<dbReference type="AlphaFoldDB" id="A0A1N7P5X5"/>
<evidence type="ECO:0000313" key="8">
    <source>
        <dbReference type="Proteomes" id="UP000186156"/>
    </source>
</evidence>
<gene>
    <name evidence="6" type="primary">purS</name>
    <name evidence="7" type="ORF">SAMN05421799_11194</name>
</gene>
<dbReference type="PANTHER" id="PTHR34696:SF1">
    <property type="entry name" value="PHOSPHORIBOSYLFORMYLGLYCINAMIDINE SYNTHASE SUBUNIT PURS"/>
    <property type="match status" value="1"/>
</dbReference>
<evidence type="ECO:0000256" key="2">
    <source>
        <dbReference type="ARBA" id="ARBA00022598"/>
    </source>
</evidence>
<dbReference type="EMBL" id="FTOO01000011">
    <property type="protein sequence ID" value="SIT05984.1"/>
    <property type="molecule type" value="Genomic_DNA"/>
</dbReference>
<comment type="pathway">
    <text evidence="6">Purine metabolism; IMP biosynthesis via de novo pathway; 5-amino-1-(5-phospho-D-ribosyl)imidazole from N(2)-formyl-N(1)-(5-phospho-D-ribosyl)glycinamide: step 1/2.</text>
</comment>